<dbReference type="InterPro" id="IPR027417">
    <property type="entry name" value="P-loop_NTPase"/>
</dbReference>
<dbReference type="AlphaFoldDB" id="A0A081MZV0"/>
<dbReference type="InterPro" id="IPR049945">
    <property type="entry name" value="AAA_22"/>
</dbReference>
<accession>A0A081MZV0</accession>
<feature type="domain" description="ORC1/DEAH AAA+ ATPase" evidence="2">
    <location>
        <begin position="171"/>
        <end position="315"/>
    </location>
</feature>
<dbReference type="RefSeq" id="WP_034879472.1">
    <property type="nucleotide sequence ID" value="NZ_JOKG01000006.1"/>
</dbReference>
<comment type="caution">
    <text evidence="3">The sequence shown here is derived from an EMBL/GenBank/DDBJ whole genome shotgun (WGS) entry which is preliminary data.</text>
</comment>
<organism evidence="3 4">
    <name type="scientific">Endozoicomonas montiporae</name>
    <dbReference type="NCBI Taxonomy" id="1027273"/>
    <lineage>
        <taxon>Bacteria</taxon>
        <taxon>Pseudomonadati</taxon>
        <taxon>Pseudomonadota</taxon>
        <taxon>Gammaproteobacteria</taxon>
        <taxon>Oceanospirillales</taxon>
        <taxon>Endozoicomonadaceae</taxon>
        <taxon>Endozoicomonas</taxon>
    </lineage>
</organism>
<gene>
    <name evidence="3" type="ORF">GZ77_24770</name>
</gene>
<dbReference type="eggNOG" id="COG2842">
    <property type="taxonomic scope" value="Bacteria"/>
</dbReference>
<evidence type="ECO:0000259" key="2">
    <source>
        <dbReference type="Pfam" id="PF13401"/>
    </source>
</evidence>
<name>A0A081MZV0_9GAMM</name>
<evidence type="ECO:0000313" key="4">
    <source>
        <dbReference type="Proteomes" id="UP000028006"/>
    </source>
</evidence>
<sequence>MADEVDIQQYVNRRIKRYIIDNPEYKPCLKRYSNNPLTEALYSVISKSENNHDFSKEDLFKALAKLPYHQDRDNNNFINLDQYTHKQQSLLSMGLMDCCLPDSDLWFEIWNEVTDILMDTYVFRNPLSAENVRHLTKLCPKNKKDKDELKDRTEYLFTPRDSCSTCTKTSVLIGCTGVGKTFIVESILSLIPNVICHRKYKGQPLRLTQIPWTKIDSLPSGSEKGCCLQYLATLDYLLGNKGKDCYFKASSYNKSIDVLQLEMAIATTLHNVGMLVIDDSENILNNKEHQRLTAFLSALVNCVGLSVWYLGTTKMWLLFTSEKTKDFSAIRRIATGFYHEITRCKPEDQFWKKLVKLFWINLMANNKIDLDDSDEADDESKSYYKQIYDYTQGIPAILASFMHRCNRYLVNNQIDEINDQVLEYVYKFKMTIIHEGIEALRGTGPNAFEDLDSIRELIEEDQREAAQYQETFDSSDTEDAACSHSKTEDASKVETTVSPEDVSDELKKLRELMTSNLQNNE</sequence>
<dbReference type="Pfam" id="PF13401">
    <property type="entry name" value="AAA_22"/>
    <property type="match status" value="1"/>
</dbReference>
<protein>
    <recommendedName>
        <fullName evidence="2">ORC1/DEAH AAA+ ATPase domain-containing protein</fullName>
    </recommendedName>
</protein>
<keyword evidence="4" id="KW-1185">Reference proteome</keyword>
<reference evidence="3 4" key="1">
    <citation type="submission" date="2014-06" db="EMBL/GenBank/DDBJ databases">
        <title>Whole Genome Sequences of Three Symbiotic Endozoicomonas Bacteria.</title>
        <authorList>
            <person name="Neave M.J."/>
            <person name="Apprill A."/>
            <person name="Voolstra C.R."/>
        </authorList>
    </citation>
    <scope>NUCLEOTIDE SEQUENCE [LARGE SCALE GENOMIC DNA]</scope>
    <source>
        <strain evidence="3 4">LMG 24815</strain>
    </source>
</reference>
<feature type="region of interest" description="Disordered" evidence="1">
    <location>
        <begin position="470"/>
        <end position="505"/>
    </location>
</feature>
<evidence type="ECO:0000256" key="1">
    <source>
        <dbReference type="SAM" id="MobiDB-lite"/>
    </source>
</evidence>
<dbReference type="SUPFAM" id="SSF52540">
    <property type="entry name" value="P-loop containing nucleoside triphosphate hydrolases"/>
    <property type="match status" value="1"/>
</dbReference>
<dbReference type="EMBL" id="JOKG01000006">
    <property type="protein sequence ID" value="KEQ11723.1"/>
    <property type="molecule type" value="Genomic_DNA"/>
</dbReference>
<evidence type="ECO:0000313" key="3">
    <source>
        <dbReference type="EMBL" id="KEQ11723.1"/>
    </source>
</evidence>
<dbReference type="GO" id="GO:0016887">
    <property type="term" value="F:ATP hydrolysis activity"/>
    <property type="evidence" value="ECO:0007669"/>
    <property type="project" value="InterPro"/>
</dbReference>
<dbReference type="Proteomes" id="UP000028006">
    <property type="component" value="Unassembled WGS sequence"/>
</dbReference>
<proteinExistence type="predicted"/>